<dbReference type="SUPFAM" id="SSF51735">
    <property type="entry name" value="NAD(P)-binding Rossmann-fold domains"/>
    <property type="match status" value="1"/>
</dbReference>
<evidence type="ECO:0000313" key="13">
    <source>
        <dbReference type="Proteomes" id="UP000578030"/>
    </source>
</evidence>
<keyword evidence="13" id="KW-1185">Reference proteome</keyword>
<comment type="catalytic activity">
    <reaction evidence="7 8">
        <text>shikimate + NADP(+) = 3-dehydroshikimate + NADPH + H(+)</text>
        <dbReference type="Rhea" id="RHEA:17737"/>
        <dbReference type="ChEBI" id="CHEBI:15378"/>
        <dbReference type="ChEBI" id="CHEBI:16630"/>
        <dbReference type="ChEBI" id="CHEBI:36208"/>
        <dbReference type="ChEBI" id="CHEBI:57783"/>
        <dbReference type="ChEBI" id="CHEBI:58349"/>
        <dbReference type="EC" id="1.1.1.25"/>
    </reaction>
</comment>
<dbReference type="HAMAP" id="MF_00222">
    <property type="entry name" value="Shikimate_DH_AroE"/>
    <property type="match status" value="1"/>
</dbReference>
<keyword evidence="6 8" id="KW-0057">Aromatic amino acid biosynthesis</keyword>
<gene>
    <name evidence="8 12" type="primary">aroE</name>
    <name evidence="12" type="ORF">HLH28_04985</name>
</gene>
<comment type="pathway">
    <text evidence="1 8">Metabolic intermediate biosynthesis; chorismate biosynthesis; chorismate from D-erythrose 4-phosphate and phosphoenolpyruvate: step 4/7.</text>
</comment>
<dbReference type="Pfam" id="PF01488">
    <property type="entry name" value="Shikimate_DH"/>
    <property type="match status" value="1"/>
</dbReference>
<reference evidence="12 13" key="1">
    <citation type="submission" date="2020-04" db="EMBL/GenBank/DDBJ databases">
        <title>Description of novel Gluconacetobacter.</title>
        <authorList>
            <person name="Sombolestani A."/>
        </authorList>
    </citation>
    <scope>NUCLEOTIDE SEQUENCE [LARGE SCALE GENOMIC DNA]</scope>
    <source>
        <strain evidence="12 13">LMG 27802</strain>
    </source>
</reference>
<feature type="binding site" evidence="8">
    <location>
        <position position="108"/>
    </location>
    <ligand>
        <name>shikimate</name>
        <dbReference type="ChEBI" id="CHEBI:36208"/>
    </ligand>
</feature>
<evidence type="ECO:0000313" key="12">
    <source>
        <dbReference type="EMBL" id="MBB2200938.1"/>
    </source>
</evidence>
<protein>
    <recommendedName>
        <fullName evidence="2 8">Shikimate dehydrogenase (NADP(+))</fullName>
        <shortName evidence="8">SDH</shortName>
        <ecNumber evidence="2 8">1.1.1.25</ecNumber>
    </recommendedName>
</protein>
<comment type="subunit">
    <text evidence="8">Homodimer.</text>
</comment>
<dbReference type="UniPathway" id="UPA00053">
    <property type="reaction ID" value="UER00087"/>
</dbReference>
<dbReference type="GO" id="GO:0004764">
    <property type="term" value="F:shikimate 3-dehydrogenase (NADP+) activity"/>
    <property type="evidence" value="ECO:0007669"/>
    <property type="project" value="UniProtKB-UniRule"/>
</dbReference>
<comment type="caution">
    <text evidence="12">The sequence shown here is derived from an EMBL/GenBank/DDBJ whole genome shotgun (WGS) entry which is preliminary data.</text>
</comment>
<dbReference type="InterPro" id="IPR022893">
    <property type="entry name" value="Shikimate_DH_fam"/>
</dbReference>
<evidence type="ECO:0000256" key="1">
    <source>
        <dbReference type="ARBA" id="ARBA00004871"/>
    </source>
</evidence>
<dbReference type="InterPro" id="IPR006151">
    <property type="entry name" value="Shikm_DH/Glu-tRNA_Rdtase"/>
</dbReference>
<feature type="active site" description="Proton acceptor" evidence="8">
    <location>
        <position position="72"/>
    </location>
</feature>
<dbReference type="Pfam" id="PF08501">
    <property type="entry name" value="Shikimate_dh_N"/>
    <property type="match status" value="1"/>
</dbReference>
<feature type="binding site" evidence="8">
    <location>
        <position position="68"/>
    </location>
    <ligand>
        <name>shikimate</name>
        <dbReference type="ChEBI" id="CHEBI:36208"/>
    </ligand>
</feature>
<comment type="similarity">
    <text evidence="8">Belongs to the shikimate dehydrogenase family.</text>
</comment>
<feature type="binding site" evidence="8">
    <location>
        <begin position="131"/>
        <end position="135"/>
    </location>
    <ligand>
        <name>NADP(+)</name>
        <dbReference type="ChEBI" id="CHEBI:58349"/>
    </ligand>
</feature>
<evidence type="ECO:0000256" key="5">
    <source>
        <dbReference type="ARBA" id="ARBA00023002"/>
    </source>
</evidence>
<evidence type="ECO:0000256" key="7">
    <source>
        <dbReference type="ARBA" id="ARBA00049442"/>
    </source>
</evidence>
<feature type="domain" description="Shikimate dehydrogenase substrate binding N-terminal" evidence="10">
    <location>
        <begin position="24"/>
        <end position="95"/>
    </location>
</feature>
<feature type="binding site" evidence="8">
    <location>
        <position position="93"/>
    </location>
    <ligand>
        <name>shikimate</name>
        <dbReference type="ChEBI" id="CHEBI:36208"/>
    </ligand>
</feature>
<accession>A0A7W4K5T6</accession>
<dbReference type="Gene3D" id="3.40.50.720">
    <property type="entry name" value="NAD(P)-binding Rossmann-like Domain"/>
    <property type="match status" value="1"/>
</dbReference>
<dbReference type="Pfam" id="PF18317">
    <property type="entry name" value="SDH_C"/>
    <property type="match status" value="1"/>
</dbReference>
<dbReference type="InterPro" id="IPR041121">
    <property type="entry name" value="SDH_C"/>
</dbReference>
<evidence type="ECO:0000256" key="6">
    <source>
        <dbReference type="ARBA" id="ARBA00023141"/>
    </source>
</evidence>
<organism evidence="12 13">
    <name type="scientific">Gluconacetobacter tumulisoli</name>
    <dbReference type="NCBI Taxonomy" id="1286189"/>
    <lineage>
        <taxon>Bacteria</taxon>
        <taxon>Pseudomonadati</taxon>
        <taxon>Pseudomonadota</taxon>
        <taxon>Alphaproteobacteria</taxon>
        <taxon>Acetobacterales</taxon>
        <taxon>Acetobacteraceae</taxon>
        <taxon>Gluconacetobacter</taxon>
    </lineage>
</organism>
<dbReference type="GO" id="GO:0050661">
    <property type="term" value="F:NADP binding"/>
    <property type="evidence" value="ECO:0007669"/>
    <property type="project" value="InterPro"/>
</dbReference>
<feature type="binding site" evidence="8">
    <location>
        <position position="255"/>
    </location>
    <ligand>
        <name>shikimate</name>
        <dbReference type="ChEBI" id="CHEBI:36208"/>
    </ligand>
</feature>
<proteinExistence type="inferred from homology"/>
<dbReference type="CDD" id="cd01065">
    <property type="entry name" value="NAD_bind_Shikimate_DH"/>
    <property type="match status" value="1"/>
</dbReference>
<dbReference type="GO" id="GO:0009423">
    <property type="term" value="P:chorismate biosynthetic process"/>
    <property type="evidence" value="ECO:0007669"/>
    <property type="project" value="UniProtKB-UniRule"/>
</dbReference>
<dbReference type="GO" id="GO:0008652">
    <property type="term" value="P:amino acid biosynthetic process"/>
    <property type="evidence" value="ECO:0007669"/>
    <property type="project" value="UniProtKB-KW"/>
</dbReference>
<dbReference type="InterPro" id="IPR046346">
    <property type="entry name" value="Aminoacid_DH-like_N_sf"/>
</dbReference>
<dbReference type="SUPFAM" id="SSF53223">
    <property type="entry name" value="Aminoacid dehydrogenase-like, N-terminal domain"/>
    <property type="match status" value="1"/>
</dbReference>
<evidence type="ECO:0000256" key="3">
    <source>
        <dbReference type="ARBA" id="ARBA00022605"/>
    </source>
</evidence>
<sequence>MSSQTFLAALTGSFSTPCADNPTVAMIEAAYRHHDMNARYINCDVKADGLADAVRGAVAMGWAGFNCSIPHKVAVLAHLDTLADSAAIIGAVNCVVIRDGRLTGENTDGKGFLESLSSVTDPKGKSFCLLGAGGAARAIAVELALAGARHLTIVNRDPARGQDIATLINDRTAAEATFLPWTERFAIPQDIDVLINATSVGLGDAEAMPDIDPDSLRDGMVVADVIPNPPRTALLRAAHDRGCTTLDGLGMLVNQGVISIRLWFGQDVDAAVMARQLQDIFGVAKA</sequence>
<feature type="domain" description="Quinate/shikimate 5-dehydrogenase/glutamyl-tRNA reductase" evidence="9">
    <location>
        <begin position="121"/>
        <end position="199"/>
    </location>
</feature>
<evidence type="ECO:0000256" key="4">
    <source>
        <dbReference type="ARBA" id="ARBA00022857"/>
    </source>
</evidence>
<name>A0A7W4K5T6_9PROT</name>
<dbReference type="EC" id="1.1.1.25" evidence="2 8"/>
<dbReference type="PANTHER" id="PTHR21089:SF1">
    <property type="entry name" value="BIFUNCTIONAL 3-DEHYDROQUINATE DEHYDRATASE_SHIKIMATE DEHYDROGENASE, CHLOROPLASTIC"/>
    <property type="match status" value="1"/>
</dbReference>
<dbReference type="EMBL" id="JABEQM010000003">
    <property type="protein sequence ID" value="MBB2200938.1"/>
    <property type="molecule type" value="Genomic_DNA"/>
</dbReference>
<feature type="binding site" evidence="8">
    <location>
        <position position="225"/>
    </location>
    <ligand>
        <name>NADP(+)</name>
        <dbReference type="ChEBI" id="CHEBI:58349"/>
    </ligand>
</feature>
<evidence type="ECO:0000256" key="2">
    <source>
        <dbReference type="ARBA" id="ARBA00012962"/>
    </source>
</evidence>
<feature type="binding site" evidence="8">
    <location>
        <position position="84"/>
    </location>
    <ligand>
        <name>NADP(+)</name>
        <dbReference type="ChEBI" id="CHEBI:58349"/>
    </ligand>
</feature>
<dbReference type="InterPro" id="IPR036291">
    <property type="entry name" value="NAD(P)-bd_dom_sf"/>
</dbReference>
<feature type="domain" description="SDH C-terminal" evidence="11">
    <location>
        <begin position="248"/>
        <end position="278"/>
    </location>
</feature>
<dbReference type="Proteomes" id="UP000578030">
    <property type="component" value="Unassembled WGS sequence"/>
</dbReference>
<keyword evidence="4 8" id="KW-0521">NADP</keyword>
<evidence type="ECO:0000256" key="8">
    <source>
        <dbReference type="HAMAP-Rule" id="MF_00222"/>
    </source>
</evidence>
<dbReference type="PANTHER" id="PTHR21089">
    <property type="entry name" value="SHIKIMATE DEHYDROGENASE"/>
    <property type="match status" value="1"/>
</dbReference>
<dbReference type="InterPro" id="IPR011342">
    <property type="entry name" value="Shikimate_DH"/>
</dbReference>
<dbReference type="GO" id="GO:0009073">
    <property type="term" value="P:aromatic amino acid family biosynthetic process"/>
    <property type="evidence" value="ECO:0007669"/>
    <property type="project" value="UniProtKB-KW"/>
</dbReference>
<evidence type="ECO:0000259" key="11">
    <source>
        <dbReference type="Pfam" id="PF18317"/>
    </source>
</evidence>
<comment type="function">
    <text evidence="8">Involved in the biosynthesis of the chorismate, which leads to the biosynthesis of aromatic amino acids. Catalyzes the reversible NADPH linked reduction of 3-dehydroshikimate (DHSA) to yield shikimate (SA).</text>
</comment>
<dbReference type="Gene3D" id="3.40.50.10860">
    <property type="entry name" value="Leucine Dehydrogenase, chain A, domain 1"/>
    <property type="match status" value="1"/>
</dbReference>
<evidence type="ECO:0000259" key="10">
    <source>
        <dbReference type="Pfam" id="PF08501"/>
    </source>
</evidence>
<dbReference type="NCBIfam" id="TIGR00507">
    <property type="entry name" value="aroE"/>
    <property type="match status" value="1"/>
</dbReference>
<evidence type="ECO:0000259" key="9">
    <source>
        <dbReference type="Pfam" id="PF01488"/>
    </source>
</evidence>
<keyword evidence="5 8" id="KW-0560">Oxidoreductase</keyword>
<keyword evidence="3 8" id="KW-0028">Amino-acid biosynthesis</keyword>
<dbReference type="AlphaFoldDB" id="A0A7W4K5T6"/>
<comment type="caution">
    <text evidence="8">Lacks conserved residue(s) required for the propagation of feature annotation.</text>
</comment>
<dbReference type="RefSeq" id="WP_182955378.1">
    <property type="nucleotide sequence ID" value="NZ_JABEQM010000003.1"/>
</dbReference>
<feature type="binding site" evidence="8">
    <location>
        <position position="248"/>
    </location>
    <ligand>
        <name>NADP(+)</name>
        <dbReference type="ChEBI" id="CHEBI:58349"/>
    </ligand>
</feature>
<dbReference type="GO" id="GO:0019632">
    <property type="term" value="P:shikimate metabolic process"/>
    <property type="evidence" value="ECO:0007669"/>
    <property type="project" value="InterPro"/>
</dbReference>
<dbReference type="InterPro" id="IPR013708">
    <property type="entry name" value="Shikimate_DH-bd_N"/>
</dbReference>